<sequence length="588" mass="63642">MHHLFNSRGAAASRVRGISLLLALSLGAATLVGCEKPDWTNPDYVSTRLVEGDSAERAMALGKISALEDADQKKLVPALTKVYLEGDANQKDVMKRLVQLRSAEAKEAYMKEVRENSTDYAGAAAEALGEAGVTEALPDLIKLYNSTDDMDTKQGLMRAFSHMPDPQLVGLLTETMALSVDNYPIALHSYSCEILGDIGAKTPEAIDAAAKSALVRGMFLGNLSGQNVASECGIAIQQVGEPMVPLLIKTFSGENDDVKSLLAKYNKAPDYSFPENLVKGKMAVRLGSLKSQAALKPLVDDFNSVKEAPKQLSGTHAVQWRVNEARGLSETINALGQIGDASVVESLAGVVKNEKITEEWDEITDWQVELQLRQDASFALVHLGDRSATGALLEMAEKGLIVDMEKLADRAARSKQPMPMLQRYQFNWMMAESYAFLAGADGAAGLQAVIAKTKEKEIAEKMSSYIPVIEKGAECLNKGDDAAKAGCFDEMLGDKDVLVRKKAAFELSRLPAAAAAPVVAKHLADDYLESREVLTFAAYRAPSKEAIAAIDKILKDEASNGAEYKLDHHRLRLLRAWLENNTGAVAQK</sequence>
<organism evidence="1 2">
    <name type="scientific">Bradymonas sediminis</name>
    <dbReference type="NCBI Taxonomy" id="1548548"/>
    <lineage>
        <taxon>Bacteria</taxon>
        <taxon>Deltaproteobacteria</taxon>
        <taxon>Bradymonadales</taxon>
        <taxon>Bradymonadaceae</taxon>
        <taxon>Bradymonas</taxon>
    </lineage>
</organism>
<dbReference type="InterPro" id="IPR004155">
    <property type="entry name" value="PBS_lyase_HEAT"/>
</dbReference>
<reference evidence="1 2" key="1">
    <citation type="submission" date="2018-06" db="EMBL/GenBank/DDBJ databases">
        <title>Lujinxingia sediminis gen. nov. sp. nov., a new facultative anaerobic member of the class Deltaproteobacteria, and proposal of Lujinxingaceae fam. nov.</title>
        <authorList>
            <person name="Guo L.-Y."/>
            <person name="Li C.-M."/>
            <person name="Wang S."/>
            <person name="Du Z.-J."/>
        </authorList>
    </citation>
    <scope>NUCLEOTIDE SEQUENCE [LARGE SCALE GENOMIC DNA]</scope>
    <source>
        <strain evidence="1 2">FA350</strain>
    </source>
</reference>
<name>A0A2Z4FJG4_9DELT</name>
<dbReference type="SUPFAM" id="SSF48371">
    <property type="entry name" value="ARM repeat"/>
    <property type="match status" value="2"/>
</dbReference>
<dbReference type="SMART" id="SM00567">
    <property type="entry name" value="EZ_HEAT"/>
    <property type="match status" value="4"/>
</dbReference>
<dbReference type="OrthoDB" id="5480473at2"/>
<dbReference type="InterPro" id="IPR011989">
    <property type="entry name" value="ARM-like"/>
</dbReference>
<proteinExistence type="predicted"/>
<evidence type="ECO:0000313" key="1">
    <source>
        <dbReference type="EMBL" id="AWV88990.1"/>
    </source>
</evidence>
<gene>
    <name evidence="1" type="ORF">DN745_06400</name>
</gene>
<dbReference type="InterPro" id="IPR016024">
    <property type="entry name" value="ARM-type_fold"/>
</dbReference>
<dbReference type="Proteomes" id="UP000249799">
    <property type="component" value="Chromosome"/>
</dbReference>
<dbReference type="Gene3D" id="1.25.10.10">
    <property type="entry name" value="Leucine-rich Repeat Variant"/>
    <property type="match status" value="2"/>
</dbReference>
<dbReference type="RefSeq" id="WP_111333118.1">
    <property type="nucleotide sequence ID" value="NZ_CP030032.1"/>
</dbReference>
<dbReference type="Pfam" id="PF03130">
    <property type="entry name" value="HEAT_PBS"/>
    <property type="match status" value="1"/>
</dbReference>
<dbReference type="KEGG" id="bsed:DN745_06400"/>
<dbReference type="EMBL" id="CP030032">
    <property type="protein sequence ID" value="AWV88990.1"/>
    <property type="molecule type" value="Genomic_DNA"/>
</dbReference>
<protein>
    <submittedName>
        <fullName evidence="1">Uncharacterized protein</fullName>
    </submittedName>
</protein>
<evidence type="ECO:0000313" key="2">
    <source>
        <dbReference type="Proteomes" id="UP000249799"/>
    </source>
</evidence>
<dbReference type="AlphaFoldDB" id="A0A2Z4FJG4"/>
<accession>A0A2Z4FJG4</accession>
<keyword evidence="2" id="KW-1185">Reference proteome</keyword>